<dbReference type="AlphaFoldDB" id="A0A381XAH5"/>
<dbReference type="InterPro" id="IPR036821">
    <property type="entry name" value="Peptide_deformylase_sf"/>
</dbReference>
<protein>
    <recommendedName>
        <fullName evidence="3">Peptide deformylase</fullName>
    </recommendedName>
</protein>
<sequence length="162" mass="18958">MIYYPHKFLNKKVSDVNIEDPGFNLHEVKEHMTDIMLSNRGIGLSANQVELDYQLFIMGSETDNTIMCINPVILQHTEETTTDLEGCLSFPNIYVNIPRPKEILAKWYDENLVERCQKIENYTTKCFLHEWDHLQGVNIIDRVSKLKWNMAKKKARKLTKNA</sequence>
<dbReference type="SUPFAM" id="SSF56420">
    <property type="entry name" value="Peptide deformylase"/>
    <property type="match status" value="1"/>
</dbReference>
<dbReference type="NCBIfam" id="TIGR00079">
    <property type="entry name" value="pept_deformyl"/>
    <property type="match status" value="1"/>
</dbReference>
<dbReference type="EMBL" id="UINC01014434">
    <property type="protein sequence ID" value="SVA61552.1"/>
    <property type="molecule type" value="Genomic_DNA"/>
</dbReference>
<dbReference type="InterPro" id="IPR023635">
    <property type="entry name" value="Peptide_deformylase"/>
</dbReference>
<dbReference type="PANTHER" id="PTHR10458:SF22">
    <property type="entry name" value="PEPTIDE DEFORMYLASE"/>
    <property type="match status" value="1"/>
</dbReference>
<accession>A0A381XAH5</accession>
<evidence type="ECO:0000256" key="1">
    <source>
        <dbReference type="ARBA" id="ARBA00010759"/>
    </source>
</evidence>
<dbReference type="HAMAP" id="MF_00163">
    <property type="entry name" value="Pep_deformylase"/>
    <property type="match status" value="1"/>
</dbReference>
<name>A0A381XAH5_9ZZZZ</name>
<dbReference type="PIRSF" id="PIRSF004749">
    <property type="entry name" value="Pep_def"/>
    <property type="match status" value="1"/>
</dbReference>
<gene>
    <name evidence="2" type="ORF">METZ01_LOCUS114406</name>
</gene>
<dbReference type="CDD" id="cd00487">
    <property type="entry name" value="Pep_deformylase"/>
    <property type="match status" value="1"/>
</dbReference>
<dbReference type="PRINTS" id="PR01576">
    <property type="entry name" value="PDEFORMYLASE"/>
</dbReference>
<dbReference type="Pfam" id="PF01327">
    <property type="entry name" value="Pep_deformylase"/>
    <property type="match status" value="1"/>
</dbReference>
<comment type="similarity">
    <text evidence="1">Belongs to the polypeptide deformylase family.</text>
</comment>
<organism evidence="2">
    <name type="scientific">marine metagenome</name>
    <dbReference type="NCBI Taxonomy" id="408172"/>
    <lineage>
        <taxon>unclassified sequences</taxon>
        <taxon>metagenomes</taxon>
        <taxon>ecological metagenomes</taxon>
    </lineage>
</organism>
<evidence type="ECO:0000313" key="2">
    <source>
        <dbReference type="EMBL" id="SVA61552.1"/>
    </source>
</evidence>
<dbReference type="PANTHER" id="PTHR10458">
    <property type="entry name" value="PEPTIDE DEFORMYLASE"/>
    <property type="match status" value="1"/>
</dbReference>
<dbReference type="Gene3D" id="3.90.45.10">
    <property type="entry name" value="Peptide deformylase"/>
    <property type="match status" value="1"/>
</dbReference>
<evidence type="ECO:0008006" key="3">
    <source>
        <dbReference type="Google" id="ProtNLM"/>
    </source>
</evidence>
<proteinExistence type="inferred from homology"/>
<dbReference type="GO" id="GO:0042586">
    <property type="term" value="F:peptide deformylase activity"/>
    <property type="evidence" value="ECO:0007669"/>
    <property type="project" value="InterPro"/>
</dbReference>
<reference evidence="2" key="1">
    <citation type="submission" date="2018-05" db="EMBL/GenBank/DDBJ databases">
        <authorList>
            <person name="Lanie J.A."/>
            <person name="Ng W.-L."/>
            <person name="Kazmierczak K.M."/>
            <person name="Andrzejewski T.M."/>
            <person name="Davidsen T.M."/>
            <person name="Wayne K.J."/>
            <person name="Tettelin H."/>
            <person name="Glass J.I."/>
            <person name="Rusch D."/>
            <person name="Podicherti R."/>
            <person name="Tsui H.-C.T."/>
            <person name="Winkler M.E."/>
        </authorList>
    </citation>
    <scope>NUCLEOTIDE SEQUENCE</scope>
</reference>